<keyword evidence="2" id="KW-0732">Signal</keyword>
<dbReference type="Proteomes" id="UP001141327">
    <property type="component" value="Unassembled WGS sequence"/>
</dbReference>
<gene>
    <name evidence="3" type="ORF">PAPYR_1587</name>
</gene>
<reference evidence="3" key="1">
    <citation type="journal article" date="2022" name="bioRxiv">
        <title>Genomics of Preaxostyla Flagellates Illuminates Evolutionary Transitions and the Path Towards Mitochondrial Loss.</title>
        <authorList>
            <person name="Novak L.V.F."/>
            <person name="Treitli S.C."/>
            <person name="Pyrih J."/>
            <person name="Halakuc P."/>
            <person name="Pipaliya S.V."/>
            <person name="Vacek V."/>
            <person name="Brzon O."/>
            <person name="Soukal P."/>
            <person name="Eme L."/>
            <person name="Dacks J.B."/>
            <person name="Karnkowska A."/>
            <person name="Elias M."/>
            <person name="Hampl V."/>
        </authorList>
    </citation>
    <scope>NUCLEOTIDE SEQUENCE</scope>
    <source>
        <strain evidence="3">RCP-MX</strain>
    </source>
</reference>
<proteinExistence type="predicted"/>
<feature type="compositionally biased region" description="Low complexity" evidence="1">
    <location>
        <begin position="281"/>
        <end position="296"/>
    </location>
</feature>
<name>A0ABQ8URX9_9EUKA</name>
<evidence type="ECO:0000256" key="1">
    <source>
        <dbReference type="SAM" id="MobiDB-lite"/>
    </source>
</evidence>
<feature type="compositionally biased region" description="Low complexity" evidence="1">
    <location>
        <begin position="109"/>
        <end position="130"/>
    </location>
</feature>
<comment type="caution">
    <text evidence="3">The sequence shown here is derived from an EMBL/GenBank/DDBJ whole genome shotgun (WGS) entry which is preliminary data.</text>
</comment>
<evidence type="ECO:0000256" key="2">
    <source>
        <dbReference type="SAM" id="SignalP"/>
    </source>
</evidence>
<feature type="region of interest" description="Disordered" evidence="1">
    <location>
        <begin position="66"/>
        <end position="390"/>
    </location>
</feature>
<dbReference type="EMBL" id="JAPMOS010000005">
    <property type="protein sequence ID" value="KAJ4461892.1"/>
    <property type="molecule type" value="Genomic_DNA"/>
</dbReference>
<evidence type="ECO:0000313" key="4">
    <source>
        <dbReference type="Proteomes" id="UP001141327"/>
    </source>
</evidence>
<feature type="chain" id="PRO_5047522769" evidence="2">
    <location>
        <begin position="20"/>
        <end position="390"/>
    </location>
</feature>
<feature type="signal peptide" evidence="2">
    <location>
        <begin position="1"/>
        <end position="19"/>
    </location>
</feature>
<accession>A0ABQ8URX9</accession>
<organism evidence="3 4">
    <name type="scientific">Paratrimastix pyriformis</name>
    <dbReference type="NCBI Taxonomy" id="342808"/>
    <lineage>
        <taxon>Eukaryota</taxon>
        <taxon>Metamonada</taxon>
        <taxon>Preaxostyla</taxon>
        <taxon>Paratrimastigidae</taxon>
        <taxon>Paratrimastix</taxon>
    </lineage>
</organism>
<evidence type="ECO:0000313" key="3">
    <source>
        <dbReference type="EMBL" id="KAJ4461892.1"/>
    </source>
</evidence>
<keyword evidence="4" id="KW-1185">Reference proteome</keyword>
<sequence>MWWPFAAFSLFLICDAASGSDPPPVLMGMWNPATGSFVYALVPYGSEPPSWFPTHCDGCVAVAQKNRKSNQRTQPSVDADPPPMPSILKIPPGGAVTPQNYLRRPPSPTTSSEPATQNQQQEQQQQQQQQMPPSAPTSTQPEQKQPAEQPHVAAPPQPQHEEQDTADVPLEEEGLVHYDEDNWGDGLEAVSDGPTSPLDGDKHSPLVPSTEPHLPVAPLALENTTGIAGSPPIRMPQGIGRDPAVTPSIPIPPPRSFSVSDPPLPIDEMREPPRPDPFPSLAPGAQQAQPASGTSPRRVIQRTLDPEDIPPPIPDLETLRHPVTSHPTSGDSLPSEAESRDGVEQPPQDVSPAGSPADPQQRTAASTRGRGGTRVGGRQYRSPMRRLRPE</sequence>
<protein>
    <submittedName>
        <fullName evidence="3">Uncharacterized protein</fullName>
    </submittedName>
</protein>